<name>A0A022WCF3_TRIRU</name>
<evidence type="ECO:0000313" key="1">
    <source>
        <dbReference type="EMBL" id="EZF55753.1"/>
    </source>
</evidence>
<gene>
    <name evidence="1" type="ORF">H103_01730</name>
</gene>
<dbReference type="OrthoDB" id="2935237at2759"/>
<dbReference type="EMBL" id="KK207737">
    <property type="protein sequence ID" value="EZF55753.1"/>
    <property type="molecule type" value="Genomic_DNA"/>
</dbReference>
<reference evidence="1" key="1">
    <citation type="submission" date="2014-02" db="EMBL/GenBank/DDBJ databases">
        <title>The Genome Sequence of Trichophyton rubrum (morphotype fischeri) CBS 288.86.</title>
        <authorList>
            <consortium name="The Broad Institute Genomics Platform"/>
            <person name="Cuomo C.A."/>
            <person name="White T.C."/>
            <person name="Graser Y."/>
            <person name="Martinez-Rossi N."/>
            <person name="Heitman J."/>
            <person name="Young S.K."/>
            <person name="Zeng Q."/>
            <person name="Gargeya S."/>
            <person name="Abouelleil A."/>
            <person name="Alvarado L."/>
            <person name="Chapman S.B."/>
            <person name="Gainer-Dewar J."/>
            <person name="Goldberg J."/>
            <person name="Griggs A."/>
            <person name="Gujja S."/>
            <person name="Hansen M."/>
            <person name="Howarth C."/>
            <person name="Imamovic A."/>
            <person name="Larimer J."/>
            <person name="Martinez D."/>
            <person name="Murphy C."/>
            <person name="Pearson M.D."/>
            <person name="Persinoti G."/>
            <person name="Poon T."/>
            <person name="Priest M."/>
            <person name="Roberts A.D."/>
            <person name="Saif S."/>
            <person name="Shea T.D."/>
            <person name="Sykes S.N."/>
            <person name="Wortman J."/>
            <person name="Nusbaum C."/>
            <person name="Birren B."/>
        </authorList>
    </citation>
    <scope>NUCLEOTIDE SEQUENCE [LARGE SCALE GENOMIC DNA]</scope>
    <source>
        <strain evidence="1">CBS 288.86</strain>
    </source>
</reference>
<proteinExistence type="predicted"/>
<dbReference type="Proteomes" id="UP000023758">
    <property type="component" value="Unassembled WGS sequence"/>
</dbReference>
<protein>
    <submittedName>
        <fullName evidence="1">Uncharacterized protein</fullName>
    </submittedName>
</protein>
<dbReference type="HOGENOM" id="CLU_1402198_0_0_1"/>
<dbReference type="AlphaFoldDB" id="A0A022WCF3"/>
<sequence length="189" mass="21634">MGDTVRAFLCKNWRRDSFSNNYILFKQNGTGSLLCASDDAKIWIHTGIKWEATDPSVLKQVVGAKTSSADAQLLSEFELKITLTKRGPKEAREMPHPHLGAVKDGRLLEEAFEPKKYMVRLEKGKFIPALDKDPDGRMKWRAMSPYNYRLVFDKSPYPAGEHWKDPEICDDAKSAHEWKEFHAGSTKYK</sequence>
<accession>A0A022WCF3</accession>
<organism evidence="1">
    <name type="scientific">Trichophyton rubrum CBS 288.86</name>
    <dbReference type="NCBI Taxonomy" id="1215330"/>
    <lineage>
        <taxon>Eukaryota</taxon>
        <taxon>Fungi</taxon>
        <taxon>Dikarya</taxon>
        <taxon>Ascomycota</taxon>
        <taxon>Pezizomycotina</taxon>
        <taxon>Eurotiomycetes</taxon>
        <taxon>Eurotiomycetidae</taxon>
        <taxon>Onygenales</taxon>
        <taxon>Arthrodermataceae</taxon>
        <taxon>Trichophyton</taxon>
    </lineage>
</organism>